<dbReference type="Proteomes" id="UP001589748">
    <property type="component" value="Unassembled WGS sequence"/>
</dbReference>
<proteinExistence type="predicted"/>
<reference evidence="1 2" key="1">
    <citation type="submission" date="2024-09" db="EMBL/GenBank/DDBJ databases">
        <authorList>
            <person name="Sun Q."/>
            <person name="Mori K."/>
        </authorList>
    </citation>
    <scope>NUCLEOTIDE SEQUENCE [LARGE SCALE GENOMIC DNA]</scope>
    <source>
        <strain evidence="1 2">TISTR 1856</strain>
    </source>
</reference>
<evidence type="ECO:0000313" key="1">
    <source>
        <dbReference type="EMBL" id="MFB9375567.1"/>
    </source>
</evidence>
<accession>A0ABV5LNE5</accession>
<gene>
    <name evidence="1" type="ORF">ACFFVI_01165</name>
</gene>
<dbReference type="InterPro" id="IPR023393">
    <property type="entry name" value="START-like_dom_sf"/>
</dbReference>
<dbReference type="InterPro" id="IPR019587">
    <property type="entry name" value="Polyketide_cyclase/dehydratase"/>
</dbReference>
<dbReference type="SUPFAM" id="SSF55961">
    <property type="entry name" value="Bet v1-like"/>
    <property type="match status" value="1"/>
</dbReference>
<protein>
    <submittedName>
        <fullName evidence="1">SRPBCC family protein</fullName>
    </submittedName>
</protein>
<evidence type="ECO:0000313" key="2">
    <source>
        <dbReference type="Proteomes" id="UP001589748"/>
    </source>
</evidence>
<dbReference type="Gene3D" id="3.30.530.20">
    <property type="match status" value="1"/>
</dbReference>
<keyword evidence="2" id="KW-1185">Reference proteome</keyword>
<dbReference type="Pfam" id="PF10604">
    <property type="entry name" value="Polyketide_cyc2"/>
    <property type="match status" value="1"/>
</dbReference>
<dbReference type="EMBL" id="JBHMDM010000001">
    <property type="protein sequence ID" value="MFB9375567.1"/>
    <property type="molecule type" value="Genomic_DNA"/>
</dbReference>
<comment type="caution">
    <text evidence="1">The sequence shown here is derived from an EMBL/GenBank/DDBJ whole genome shotgun (WGS) entry which is preliminary data.</text>
</comment>
<name>A0ABV5LNE5_9ACTN</name>
<dbReference type="RefSeq" id="WP_380136136.1">
    <property type="nucleotide sequence ID" value="NZ_JBHLUI010000006.1"/>
</dbReference>
<organism evidence="1 2">
    <name type="scientific">Kineococcus gynurae</name>
    <dbReference type="NCBI Taxonomy" id="452979"/>
    <lineage>
        <taxon>Bacteria</taxon>
        <taxon>Bacillati</taxon>
        <taxon>Actinomycetota</taxon>
        <taxon>Actinomycetes</taxon>
        <taxon>Kineosporiales</taxon>
        <taxon>Kineosporiaceae</taxon>
        <taxon>Kineococcus</taxon>
    </lineage>
</organism>
<sequence>MSRVRFRVAVRMAASPEAVFAALTDWPAQARWIPFTRIRRRPGPRGAVGEEFSTVSALGPFALRDPMRVTRLDPPLDGRPGRVDLAKTGTVLGGTATIEVAAEGGGSRVVWTEDLLVRPAPLARAARLGGPLPGLLGRVAFGGVLLRARRDLERGAVRR</sequence>